<dbReference type="InterPro" id="IPR015943">
    <property type="entry name" value="WD40/YVTN_repeat-like_dom_sf"/>
</dbReference>
<dbReference type="AlphaFoldDB" id="A0A9W6U3F5"/>
<reference evidence="4" key="1">
    <citation type="submission" date="2023-04" db="EMBL/GenBank/DDBJ databases">
        <title>Phytophthora fragariaefolia NBRC 109709.</title>
        <authorList>
            <person name="Ichikawa N."/>
            <person name="Sato H."/>
            <person name="Tonouchi N."/>
        </authorList>
    </citation>
    <scope>NUCLEOTIDE SEQUENCE</scope>
    <source>
        <strain evidence="4">NBRC 109709</strain>
    </source>
</reference>
<evidence type="ECO:0000313" key="4">
    <source>
        <dbReference type="EMBL" id="GMF25218.1"/>
    </source>
</evidence>
<evidence type="ECO:0000256" key="3">
    <source>
        <dbReference type="SAM" id="Phobius"/>
    </source>
</evidence>
<comment type="caution">
    <text evidence="4">The sequence shown here is derived from an EMBL/GenBank/DDBJ whole genome shotgun (WGS) entry which is preliminary data.</text>
</comment>
<feature type="region of interest" description="Disordered" evidence="2">
    <location>
        <begin position="113"/>
        <end position="132"/>
    </location>
</feature>
<protein>
    <submittedName>
        <fullName evidence="4">Unnamed protein product</fullName>
    </submittedName>
</protein>
<dbReference type="EMBL" id="BSXT01000350">
    <property type="protein sequence ID" value="GMF25218.1"/>
    <property type="molecule type" value="Genomic_DNA"/>
</dbReference>
<dbReference type="Gene3D" id="2.130.10.10">
    <property type="entry name" value="YVTN repeat-like/Quinoprotein amine dehydrogenase"/>
    <property type="match status" value="1"/>
</dbReference>
<feature type="compositionally biased region" description="Polar residues" evidence="2">
    <location>
        <begin position="113"/>
        <end position="131"/>
    </location>
</feature>
<keyword evidence="1" id="KW-0853">WD repeat</keyword>
<keyword evidence="3" id="KW-0472">Membrane</keyword>
<dbReference type="SMART" id="SM00320">
    <property type="entry name" value="WD40"/>
    <property type="match status" value="2"/>
</dbReference>
<evidence type="ECO:0000313" key="5">
    <source>
        <dbReference type="Proteomes" id="UP001165121"/>
    </source>
</evidence>
<organism evidence="4 5">
    <name type="scientific">Phytophthora fragariaefolia</name>
    <dbReference type="NCBI Taxonomy" id="1490495"/>
    <lineage>
        <taxon>Eukaryota</taxon>
        <taxon>Sar</taxon>
        <taxon>Stramenopiles</taxon>
        <taxon>Oomycota</taxon>
        <taxon>Peronosporomycetes</taxon>
        <taxon>Peronosporales</taxon>
        <taxon>Peronosporaceae</taxon>
        <taxon>Phytophthora</taxon>
    </lineage>
</organism>
<proteinExistence type="predicted"/>
<gene>
    <name evidence="4" type="ORF">Pfra01_000446200</name>
</gene>
<dbReference type="OrthoDB" id="547231at2759"/>
<accession>A0A9W6U3F5</accession>
<evidence type="ECO:0000256" key="1">
    <source>
        <dbReference type="PROSITE-ProRule" id="PRU00221"/>
    </source>
</evidence>
<name>A0A9W6U3F5_9STRA</name>
<keyword evidence="5" id="KW-1185">Reference proteome</keyword>
<dbReference type="Proteomes" id="UP001165121">
    <property type="component" value="Unassembled WGS sequence"/>
</dbReference>
<keyword evidence="3" id="KW-1133">Transmembrane helix</keyword>
<feature type="repeat" description="WD" evidence="1">
    <location>
        <begin position="450"/>
        <end position="483"/>
    </location>
</feature>
<feature type="transmembrane region" description="Helical" evidence="3">
    <location>
        <begin position="674"/>
        <end position="695"/>
    </location>
</feature>
<evidence type="ECO:0000256" key="2">
    <source>
        <dbReference type="SAM" id="MobiDB-lite"/>
    </source>
</evidence>
<sequence>MGLDVEGTWLCSFIKRPYQPSHPFSIPLGRAEARVLLRQFQEANGVVSATKFLRWIALNPPADHVNPDLLFPQLPQPYRLIKKVLDLDIFDAAWLLITTESIRFKAEAAATDASMNSSRSATGTGTLQQQRNDYDVAKRRTCDPSSQISLDSSAQRVAGLVSHYQLPILIIGVNCESSEDEAHASFAPFLRVLSTAGEEVIILGDISVQLPPVEPHTSAENGVTKVQVSIKALSSLELVGDTSGPKSCRIAVHLSEITYVDPVQQEKLIDDFTPPTPTVRECVNIYTIKTANLLPPSDNGSILEAFSYELVAILTPTQNSVESSIASITLSPGSSLLSVMLVGSKMVFLYSLHEENNQEAEAVVQPLVIKSPTYQVDLEPTRSPFTEEVSVSELHFLVSPVTTRAQIPQVPKTYAFAVCYGVKVLKYLLPRGSKNKSGPSSPLTLTPANSWEHLTQITATSLDMTTQYLVVGCQDGTIVVWDMLQDVDFAFLAPSQEDLPLHNLTPRQKQHTGTVSTEVSSVVFCNAGYIVALSKSQQRLYVFDVRERGKPSLKRVITLPSKKSSTKAHATQPEVFMVSLAVTTVAADIPVALVEFSHGMVMVYDVRTAEAIGSFWMTSTATTSPTAQLASSETNGSLAGVTTIAGNEEVFGVATLLEPSADATKMPINGESKLWFILVASRSPLISIFLVFLFFTLQTILNTKQLVLANDGEDVSTVAPPSVVTLTDTTVDQLEAMLWRMAGENPPSSIRTRQSNAGSLSPLQSPLARSSESIAQLSQNAPSFSFDITIPRVMLEPVVLDDKAFFEEYCRENLDPLLIADKEARLHRKRRELLKTLSAGGA</sequence>
<feature type="region of interest" description="Disordered" evidence="2">
    <location>
        <begin position="745"/>
        <end position="765"/>
    </location>
</feature>
<dbReference type="InterPro" id="IPR001680">
    <property type="entry name" value="WD40_rpt"/>
</dbReference>
<dbReference type="PROSITE" id="PS50082">
    <property type="entry name" value="WD_REPEATS_2"/>
    <property type="match status" value="1"/>
</dbReference>
<dbReference type="SUPFAM" id="SSF50978">
    <property type="entry name" value="WD40 repeat-like"/>
    <property type="match status" value="1"/>
</dbReference>
<dbReference type="InterPro" id="IPR036322">
    <property type="entry name" value="WD40_repeat_dom_sf"/>
</dbReference>
<keyword evidence="3" id="KW-0812">Transmembrane</keyword>
<feature type="compositionally biased region" description="Polar residues" evidence="2">
    <location>
        <begin position="746"/>
        <end position="765"/>
    </location>
</feature>